<dbReference type="GeneID" id="16834854"/>
<keyword evidence="1" id="KW-0472">Membrane</keyword>
<sequence length="163" mass="18193">MASVKDWLFWWLVVVPIAGLLAWMTDAALGWQFSWRDAALGVALGFILRVWLLHRQAQHRAQAMATAPALLDPATEVSPGETMVALVAAMGARPWWAPWRPCHRDHVTLAETTLDRPLVGNVRVGLASDRFVVLDDIGALLEFYGWREHFQPGSTVTAVVRTR</sequence>
<protein>
    <submittedName>
        <fullName evidence="2">Uncharacterized protein</fullName>
    </submittedName>
</protein>
<proteinExistence type="predicted"/>
<gene>
    <name evidence="2" type="ORF">ADAWI_81</name>
</gene>
<feature type="transmembrane region" description="Helical" evidence="1">
    <location>
        <begin position="37"/>
        <end position="54"/>
    </location>
</feature>
<reference evidence="2 3" key="1">
    <citation type="submission" date="2013-06" db="EMBL/GenBank/DDBJ databases">
        <authorList>
            <person name="Adawi E.C."/>
            <person name="Merrill C.A."/>
            <person name="Sargent C.J."/>
            <person name="Fisher J.N."/>
            <person name="Gardner A.V."/>
            <person name="Lunt B.L."/>
            <person name="Merrill B.D."/>
            <person name="Breakwell D.P."/>
            <person name="Burnett S.H."/>
            <person name="Grose J.H."/>
        </authorList>
    </citation>
    <scope>NUCLEOTIDE SEQUENCE [LARGE SCALE GENOMIC DNA]</scope>
</reference>
<dbReference type="EMBL" id="KF279411">
    <property type="protein sequence ID" value="AGU91994.1"/>
    <property type="molecule type" value="Genomic_DNA"/>
</dbReference>
<keyword evidence="1" id="KW-1133">Transmembrane helix</keyword>
<name>T2A9A7_9CAUD</name>
<keyword evidence="3" id="KW-1185">Reference proteome</keyword>
<dbReference type="KEGG" id="vg:16834854"/>
<evidence type="ECO:0000313" key="3">
    <source>
        <dbReference type="Proteomes" id="UP000016711"/>
    </source>
</evidence>
<dbReference type="OrthoDB" id="14932at10239"/>
<organism evidence="2 3">
    <name type="scientific">Mycobacterium phage Adawi</name>
    <dbReference type="NCBI Taxonomy" id="1354507"/>
    <lineage>
        <taxon>Viruses</taxon>
        <taxon>Duplodnaviria</taxon>
        <taxon>Heunggongvirae</taxon>
        <taxon>Uroviricota</taxon>
        <taxon>Caudoviricetes</taxon>
        <taxon>Bclasvirinae</taxon>
        <taxon>Coopervirus</taxon>
        <taxon>Coopervirus adawi</taxon>
    </lineage>
</organism>
<accession>T2A9A7</accession>
<dbReference type="Proteomes" id="UP000016711">
    <property type="component" value="Segment"/>
</dbReference>
<dbReference type="RefSeq" id="YP_008530961.1">
    <property type="nucleotide sequence ID" value="NC_022328.1"/>
</dbReference>
<keyword evidence="1" id="KW-0812">Transmembrane</keyword>
<evidence type="ECO:0000256" key="1">
    <source>
        <dbReference type="SAM" id="Phobius"/>
    </source>
</evidence>
<evidence type="ECO:0000313" key="2">
    <source>
        <dbReference type="EMBL" id="AGU91994.1"/>
    </source>
</evidence>
<feature type="transmembrane region" description="Helical" evidence="1">
    <location>
        <begin position="7"/>
        <end position="25"/>
    </location>
</feature>